<evidence type="ECO:0000313" key="3">
    <source>
        <dbReference type="EMBL" id="KAJ5330127.1"/>
    </source>
</evidence>
<dbReference type="Proteomes" id="UP001147695">
    <property type="component" value="Unassembled WGS sequence"/>
</dbReference>
<evidence type="ECO:0000313" key="4">
    <source>
        <dbReference type="Proteomes" id="UP001147695"/>
    </source>
</evidence>
<gene>
    <name evidence="3" type="ORF">N7452_010517</name>
</gene>
<feature type="compositionally biased region" description="Polar residues" evidence="1">
    <location>
        <begin position="211"/>
        <end position="220"/>
    </location>
</feature>
<feature type="compositionally biased region" description="Polar residues" evidence="1">
    <location>
        <begin position="347"/>
        <end position="361"/>
    </location>
</feature>
<feature type="chain" id="PRO_5040749044" evidence="2">
    <location>
        <begin position="20"/>
        <end position="541"/>
    </location>
</feature>
<comment type="caution">
    <text evidence="3">The sequence shown here is derived from an EMBL/GenBank/DDBJ whole genome shotgun (WGS) entry which is preliminary data.</text>
</comment>
<evidence type="ECO:0000256" key="2">
    <source>
        <dbReference type="SAM" id="SignalP"/>
    </source>
</evidence>
<accession>A0A9W9QFM1</accession>
<sequence>MSGAEVIAVVACVAAVVSAYNDGSRIFTAIRNKWHDRRRTDQSTRDLDWSLTRGHHEIMCQYNEHRQELGRRYEEGDSIAREQMKDIIITLQGALLRHLREAQERGASLDLMALQIESDQGRVRTLAILGDLYHRLARPSPVLSSSITMSIDPNYPRWKSPGRTAHIMPDGPSDVRYPGGYPTSSSGFVLGSICTSPIESTGPPRELEASSPISSLPRRTSSGIGSVVSSVSDMFHSRSSRGSTSSVPSSFPSSMFESGFPHGPVQTVSQTDPIPEVDVRPATPLPLDTSAWTPEPRIPHDEIWGNPWQYELNTGSDEDLSKQIERTHLSPMSPPIARRHSLPPPSIASTDSTPSNMSINSDPPRATHPLWPPSKANHYLGFCKGAWKVHTGFAGFKVHTEPGSGYYTQRSWLRCKECAFEAPMAKSSSSNLLFDETVRYHRASGVRYRSEFLAKSHVPCKRDATSSFSPLTPRGAFSCAFCAATLGPGQVYGNLDTFMMHLGESHWAVDRGTLALLPSTRCVAGRMAGDSEYFDVNILAR</sequence>
<feature type="signal peptide" evidence="2">
    <location>
        <begin position="1"/>
        <end position="19"/>
    </location>
</feature>
<proteinExistence type="predicted"/>
<keyword evidence="2" id="KW-0732">Signal</keyword>
<organism evidence="3 4">
    <name type="scientific">Penicillium brevicompactum</name>
    <dbReference type="NCBI Taxonomy" id="5074"/>
    <lineage>
        <taxon>Eukaryota</taxon>
        <taxon>Fungi</taxon>
        <taxon>Dikarya</taxon>
        <taxon>Ascomycota</taxon>
        <taxon>Pezizomycotina</taxon>
        <taxon>Eurotiomycetes</taxon>
        <taxon>Eurotiomycetidae</taxon>
        <taxon>Eurotiales</taxon>
        <taxon>Aspergillaceae</taxon>
        <taxon>Penicillium</taxon>
    </lineage>
</organism>
<name>A0A9W9QFM1_PENBR</name>
<reference evidence="3" key="1">
    <citation type="submission" date="2022-12" db="EMBL/GenBank/DDBJ databases">
        <authorList>
            <person name="Petersen C."/>
        </authorList>
    </citation>
    <scope>NUCLEOTIDE SEQUENCE</scope>
    <source>
        <strain evidence="3">IBT 35673</strain>
    </source>
</reference>
<dbReference type="EMBL" id="JAPZBQ010000005">
    <property type="protein sequence ID" value="KAJ5330127.1"/>
    <property type="molecule type" value="Genomic_DNA"/>
</dbReference>
<feature type="region of interest" description="Disordered" evidence="1">
    <location>
        <begin position="331"/>
        <end position="363"/>
    </location>
</feature>
<protein>
    <submittedName>
        <fullName evidence="3">Uncharacterized protein</fullName>
    </submittedName>
</protein>
<dbReference type="AlphaFoldDB" id="A0A9W9QFM1"/>
<feature type="region of interest" description="Disordered" evidence="1">
    <location>
        <begin position="197"/>
        <end position="223"/>
    </location>
</feature>
<reference evidence="3" key="2">
    <citation type="journal article" date="2023" name="IMA Fungus">
        <title>Comparative genomic study of the Penicillium genus elucidates a diverse pangenome and 15 lateral gene transfer events.</title>
        <authorList>
            <person name="Petersen C."/>
            <person name="Sorensen T."/>
            <person name="Nielsen M.R."/>
            <person name="Sondergaard T.E."/>
            <person name="Sorensen J.L."/>
            <person name="Fitzpatrick D.A."/>
            <person name="Frisvad J.C."/>
            <person name="Nielsen K.L."/>
        </authorList>
    </citation>
    <scope>NUCLEOTIDE SEQUENCE</scope>
    <source>
        <strain evidence="3">IBT 35673</strain>
    </source>
</reference>
<evidence type="ECO:0000256" key="1">
    <source>
        <dbReference type="SAM" id="MobiDB-lite"/>
    </source>
</evidence>